<evidence type="ECO:0000256" key="1">
    <source>
        <dbReference type="ARBA" id="ARBA00022741"/>
    </source>
</evidence>
<keyword evidence="1" id="KW-0547">Nucleotide-binding</keyword>
<dbReference type="PIRSF" id="PIRSF037354">
    <property type="entry name" value="Txn_actvtr_RtcR"/>
    <property type="match status" value="1"/>
</dbReference>
<dbReference type="InterPro" id="IPR002078">
    <property type="entry name" value="Sigma_54_int"/>
</dbReference>
<dbReference type="Gene3D" id="3.40.50.300">
    <property type="entry name" value="P-loop containing nucleotide triphosphate hydrolases"/>
    <property type="match status" value="1"/>
</dbReference>
<dbReference type="PANTHER" id="PTHR32071:SF14">
    <property type="entry name" value="TRANSCRIPTIONAL REGULATORY PROTEIN RTCR"/>
    <property type="match status" value="1"/>
</dbReference>
<evidence type="ECO:0000313" key="4">
    <source>
        <dbReference type="EMBL" id="MBB1489654.1"/>
    </source>
</evidence>
<dbReference type="PROSITE" id="PS50045">
    <property type="entry name" value="SIGMA54_INTERACT_4"/>
    <property type="match status" value="1"/>
</dbReference>
<dbReference type="InterPro" id="IPR027417">
    <property type="entry name" value="P-loop_NTPase"/>
</dbReference>
<dbReference type="Proteomes" id="UP000565262">
    <property type="component" value="Unassembled WGS sequence"/>
</dbReference>
<keyword evidence="2" id="KW-0067">ATP-binding</keyword>
<sequence>MKNVGIGILGSRLDRRGKGQNRWNKWRPTLGVVQQPELPLHRFELLHETQELSFATRVAEDIQCASPGTEVILHEYSLSNPWDFEEMYGALLDFAEGYRFAEADESYYVHITTGTHVAQICWYLLCEANYIPAKLLQSSPGKEGAAGSVNVIDLDLSKYDKIASRFDRQYRDNLSFLKSGIETRNKKFNQMIEQMEVVAVRSSAPMLITGPTGAGKSQLAQRLYQLKHQRGQVRGEFVSVNCATLRGDAAMSMLFGHVKGAFTGAQSERAGMLAKADGGVLFLDEIGELGLDEQAMLLHAIEEKSFYPMGSDRVSQSDFQLIAGTNRDLAAAVLEGRFREDLLARINLWRYRLPGLAERSEDLAPNIDYELQQLEKEKGHKVSFNADARKHYLDFALSPSSTWQNNFRDLNASMVRMATLAEGGRIRSAQVDEEIERLQEQWQGALRPVQSKVDLNALLDAERMTTLDDFDRQQLEYVVGVCRESRSLADAGRRLFDKSRLQKQSTNDGHRLRQYLAKFGLKFSDLN</sequence>
<dbReference type="NCBIfam" id="NF038308">
    <property type="entry name" value="RNA_repair_RtcR"/>
    <property type="match status" value="1"/>
</dbReference>
<dbReference type="SUPFAM" id="SSF52540">
    <property type="entry name" value="P-loop containing nucleoside triphosphate hydrolases"/>
    <property type="match status" value="1"/>
</dbReference>
<feature type="domain" description="Sigma-54 factor interaction" evidence="3">
    <location>
        <begin position="181"/>
        <end position="419"/>
    </location>
</feature>
<dbReference type="Pfam" id="PF00158">
    <property type="entry name" value="Sigma54_activat"/>
    <property type="match status" value="1"/>
</dbReference>
<dbReference type="CDD" id="cd00009">
    <property type="entry name" value="AAA"/>
    <property type="match status" value="1"/>
</dbReference>
<dbReference type="SMART" id="SM00382">
    <property type="entry name" value="AAA"/>
    <property type="match status" value="1"/>
</dbReference>
<dbReference type="InterPro" id="IPR003593">
    <property type="entry name" value="AAA+_ATPase"/>
</dbReference>
<reference evidence="4 5" key="1">
    <citation type="submission" date="2020-08" db="EMBL/GenBank/DDBJ databases">
        <title>Oceanospirillum sp. nov. isolated from marine sediment.</title>
        <authorList>
            <person name="Ji X."/>
        </authorList>
    </citation>
    <scope>NUCLEOTIDE SEQUENCE [LARGE SCALE GENOMIC DNA]</scope>
    <source>
        <strain evidence="4 5">D5</strain>
    </source>
</reference>
<comment type="caution">
    <text evidence="4">The sequence shown here is derived from an EMBL/GenBank/DDBJ whole genome shotgun (WGS) entry which is preliminary data.</text>
</comment>
<dbReference type="InterPro" id="IPR009715">
    <property type="entry name" value="RtcR"/>
</dbReference>
<dbReference type="AlphaFoldDB" id="A0A839IYH2"/>
<evidence type="ECO:0000259" key="3">
    <source>
        <dbReference type="PROSITE" id="PS50045"/>
    </source>
</evidence>
<dbReference type="GO" id="GO:0005524">
    <property type="term" value="F:ATP binding"/>
    <property type="evidence" value="ECO:0007669"/>
    <property type="project" value="UniProtKB-KW"/>
</dbReference>
<accession>A0A839IYH2</accession>
<keyword evidence="5" id="KW-1185">Reference proteome</keyword>
<name>A0A839IYH2_9GAMM</name>
<gene>
    <name evidence="4" type="ORF">H4O21_23870</name>
</gene>
<proteinExistence type="predicted"/>
<dbReference type="Gene3D" id="1.10.8.60">
    <property type="match status" value="1"/>
</dbReference>
<dbReference type="EMBL" id="JACJFM010000071">
    <property type="protein sequence ID" value="MBB1489654.1"/>
    <property type="molecule type" value="Genomic_DNA"/>
</dbReference>
<evidence type="ECO:0000256" key="2">
    <source>
        <dbReference type="ARBA" id="ARBA00022840"/>
    </source>
</evidence>
<dbReference type="RefSeq" id="WP_182812317.1">
    <property type="nucleotide sequence ID" value="NZ_JACJFM010000071.1"/>
</dbReference>
<organism evidence="4 5">
    <name type="scientific">Oceanospirillum sediminis</name>
    <dbReference type="NCBI Taxonomy" id="2760088"/>
    <lineage>
        <taxon>Bacteria</taxon>
        <taxon>Pseudomonadati</taxon>
        <taxon>Pseudomonadota</taxon>
        <taxon>Gammaproteobacteria</taxon>
        <taxon>Oceanospirillales</taxon>
        <taxon>Oceanospirillaceae</taxon>
        <taxon>Oceanospirillum</taxon>
    </lineage>
</organism>
<dbReference type="GO" id="GO:0003700">
    <property type="term" value="F:DNA-binding transcription factor activity"/>
    <property type="evidence" value="ECO:0007669"/>
    <property type="project" value="InterPro"/>
</dbReference>
<protein>
    <submittedName>
        <fullName evidence="4">Sigma 54-interacting transcriptional regulator</fullName>
    </submittedName>
</protein>
<dbReference type="InterPro" id="IPR017183">
    <property type="entry name" value="Sigma54_dep_tscrpt_act_RtcR"/>
</dbReference>
<evidence type="ECO:0000313" key="5">
    <source>
        <dbReference type="Proteomes" id="UP000565262"/>
    </source>
</evidence>
<dbReference type="Pfam" id="PF06956">
    <property type="entry name" value="RtcR"/>
    <property type="match status" value="1"/>
</dbReference>
<dbReference type="PANTHER" id="PTHR32071">
    <property type="entry name" value="TRANSCRIPTIONAL REGULATORY PROTEIN"/>
    <property type="match status" value="1"/>
</dbReference>